<evidence type="ECO:0000313" key="9">
    <source>
        <dbReference type="EMBL" id="MFC4104588.1"/>
    </source>
</evidence>
<evidence type="ECO:0000256" key="1">
    <source>
        <dbReference type="ARBA" id="ARBA00004496"/>
    </source>
</evidence>
<evidence type="ECO:0000256" key="7">
    <source>
        <dbReference type="ARBA" id="ARBA00031737"/>
    </source>
</evidence>
<evidence type="ECO:0000256" key="4">
    <source>
        <dbReference type="ARBA" id="ARBA00022618"/>
    </source>
</evidence>
<dbReference type="Proteomes" id="UP001595868">
    <property type="component" value="Unassembled WGS sequence"/>
</dbReference>
<evidence type="ECO:0000256" key="6">
    <source>
        <dbReference type="ARBA" id="ARBA00023306"/>
    </source>
</evidence>
<dbReference type="EMBL" id="JBHSBN010000001">
    <property type="protein sequence ID" value="MFC4104588.1"/>
    <property type="molecule type" value="Genomic_DNA"/>
</dbReference>
<keyword evidence="5" id="KW-0175">Coiled coil</keyword>
<keyword evidence="4" id="KW-0132">Cell division</keyword>
<keyword evidence="6" id="KW-0131">Cell cycle</keyword>
<evidence type="ECO:0000256" key="3">
    <source>
        <dbReference type="ARBA" id="ARBA00022490"/>
    </source>
</evidence>
<accession>A0ABV8KEU8</accession>
<organism evidence="9 10">
    <name type="scientific">Micromonospora zhanjiangensis</name>
    <dbReference type="NCBI Taxonomy" id="1522057"/>
    <lineage>
        <taxon>Bacteria</taxon>
        <taxon>Bacillati</taxon>
        <taxon>Actinomycetota</taxon>
        <taxon>Actinomycetes</taxon>
        <taxon>Micromonosporales</taxon>
        <taxon>Micromonosporaceae</taxon>
        <taxon>Micromonospora</taxon>
    </lineage>
</organism>
<gene>
    <name evidence="9" type="ORF">ACFOX0_01350</name>
</gene>
<keyword evidence="3" id="KW-0963">Cytoplasm</keyword>
<proteinExistence type="predicted"/>
<feature type="region of interest" description="Disordered" evidence="8">
    <location>
        <begin position="1"/>
        <end position="39"/>
    </location>
</feature>
<evidence type="ECO:0000256" key="5">
    <source>
        <dbReference type="ARBA" id="ARBA00023054"/>
    </source>
</evidence>
<comment type="caution">
    <text evidence="9">The sequence shown here is derived from an EMBL/GenBank/DDBJ whole genome shotgun (WGS) entry which is preliminary data.</text>
</comment>
<dbReference type="InterPro" id="IPR019933">
    <property type="entry name" value="DivIVA_domain"/>
</dbReference>
<dbReference type="Gene3D" id="6.10.250.660">
    <property type="match status" value="1"/>
</dbReference>
<keyword evidence="10" id="KW-1185">Reference proteome</keyword>
<evidence type="ECO:0000256" key="8">
    <source>
        <dbReference type="SAM" id="MobiDB-lite"/>
    </source>
</evidence>
<dbReference type="RefSeq" id="WP_377541517.1">
    <property type="nucleotide sequence ID" value="NZ_JBHSBN010000001.1"/>
</dbReference>
<dbReference type="NCBIfam" id="TIGR03544">
    <property type="entry name" value="DivI1A_domain"/>
    <property type="match status" value="1"/>
</dbReference>
<reference evidence="10" key="1">
    <citation type="journal article" date="2019" name="Int. J. Syst. Evol. Microbiol.">
        <title>The Global Catalogue of Microorganisms (GCM) 10K type strain sequencing project: providing services to taxonomists for standard genome sequencing and annotation.</title>
        <authorList>
            <consortium name="The Broad Institute Genomics Platform"/>
            <consortium name="The Broad Institute Genome Sequencing Center for Infectious Disease"/>
            <person name="Wu L."/>
            <person name="Ma J."/>
        </authorList>
    </citation>
    <scope>NUCLEOTIDE SEQUENCE [LARGE SCALE GENOMIC DNA]</scope>
    <source>
        <strain evidence="10">2902at01</strain>
    </source>
</reference>
<name>A0ABV8KEU8_9ACTN</name>
<evidence type="ECO:0000313" key="10">
    <source>
        <dbReference type="Proteomes" id="UP001595868"/>
    </source>
</evidence>
<dbReference type="Pfam" id="PF05103">
    <property type="entry name" value="DivIVA"/>
    <property type="match status" value="1"/>
</dbReference>
<comment type="subcellular location">
    <subcellularLocation>
        <location evidence="1">Cytoplasm</location>
    </subcellularLocation>
</comment>
<dbReference type="InterPro" id="IPR007793">
    <property type="entry name" value="DivIVA_fam"/>
</dbReference>
<evidence type="ECO:0000256" key="2">
    <source>
        <dbReference type="ARBA" id="ARBA00018787"/>
    </source>
</evidence>
<protein>
    <recommendedName>
        <fullName evidence="2">Cell wall synthesis protein Wag31</fullName>
    </recommendedName>
    <alternativeName>
        <fullName evidence="7">Antigen 84</fullName>
    </alternativeName>
</protein>
<sequence>MRRFLRRLWPRSAPRHAAGPRPETRRPNAGTYYRSTARPALSERQIRTQRFARAWRGLDPAEVDLFLHRVAAELAAVRNELAWTRDENTRIKNAMRDWRSQFPPPLRPW</sequence>